<dbReference type="Pfam" id="PF04203">
    <property type="entry name" value="Sortase"/>
    <property type="match status" value="1"/>
</dbReference>
<keyword evidence="3" id="KW-0732">Signal</keyword>
<feature type="compositionally biased region" description="Basic and acidic residues" evidence="2">
    <location>
        <begin position="51"/>
        <end position="64"/>
    </location>
</feature>
<dbReference type="InterPro" id="IPR005754">
    <property type="entry name" value="Sortase"/>
</dbReference>
<protein>
    <submittedName>
        <fullName evidence="4">Class F sortase</fullName>
    </submittedName>
</protein>
<feature type="region of interest" description="Disordered" evidence="2">
    <location>
        <begin position="127"/>
        <end position="152"/>
    </location>
</feature>
<dbReference type="AlphaFoldDB" id="A0A5D4RNV9"/>
<feature type="signal peptide" evidence="3">
    <location>
        <begin position="1"/>
        <end position="41"/>
    </location>
</feature>
<gene>
    <name evidence="4" type="ORF">FZC83_17920</name>
</gene>
<feature type="chain" id="PRO_5022752025" evidence="3">
    <location>
        <begin position="42"/>
        <end position="339"/>
    </location>
</feature>
<evidence type="ECO:0000313" key="4">
    <source>
        <dbReference type="EMBL" id="TYS51448.1"/>
    </source>
</evidence>
<reference evidence="4 5" key="1">
    <citation type="submission" date="2019-08" db="EMBL/GenBank/DDBJ databases">
        <title>Bacillus genomes from the desert of Cuatro Cienegas, Coahuila.</title>
        <authorList>
            <person name="Olmedo-Alvarez G."/>
        </authorList>
    </citation>
    <scope>NUCLEOTIDE SEQUENCE [LARGE SCALE GENOMIC DNA]</scope>
    <source>
        <strain evidence="4 5">CH108_3D</strain>
    </source>
</reference>
<sequence length="339" mass="38464">MKREGLYRSSLFPTRGEKMKKRLLIVLTVMLLSIISFQVFAQENTTPQQTSEKKQVKAEKETKQKTRPIGHKGEEFVLLDSLQKKKAELEEQLKVQEEGITPVRIQIPSMDIDTKVIPVGLKESGEMDVPESTEVTGWYDRGPKPGGKGSSVVAGHVDSKKGPAIFFYLKNIEVGETITLTDENGNERTFKVKSKESYPYNDAPIEKIFGSSDKRKLNVITCTGTFDHDKHEYPDRLVVYTELISEKQKQEEKTPEAPTDVTQESNVINWHAVRADDVIGYRVYKKSASEEEYTHVASISAHERKSFFDENHEKGDSYYVTTVNIQENESKPSEKVPGE</sequence>
<evidence type="ECO:0000313" key="5">
    <source>
        <dbReference type="Proteomes" id="UP000322997"/>
    </source>
</evidence>
<evidence type="ECO:0000256" key="3">
    <source>
        <dbReference type="SAM" id="SignalP"/>
    </source>
</evidence>
<dbReference type="CDD" id="cd05829">
    <property type="entry name" value="Sortase_F"/>
    <property type="match status" value="1"/>
</dbReference>
<dbReference type="InterPro" id="IPR023365">
    <property type="entry name" value="Sortase_dom-sf"/>
</dbReference>
<accession>A0A5D4RNV9</accession>
<feature type="region of interest" description="Disordered" evidence="2">
    <location>
        <begin position="46"/>
        <end position="66"/>
    </location>
</feature>
<organism evidence="4 5">
    <name type="scientific">Rossellomorea marisflavi</name>
    <dbReference type="NCBI Taxonomy" id="189381"/>
    <lineage>
        <taxon>Bacteria</taxon>
        <taxon>Bacillati</taxon>
        <taxon>Bacillota</taxon>
        <taxon>Bacilli</taxon>
        <taxon>Bacillales</taxon>
        <taxon>Bacillaceae</taxon>
        <taxon>Rossellomorea</taxon>
    </lineage>
</organism>
<keyword evidence="1" id="KW-0378">Hydrolase</keyword>
<evidence type="ECO:0000256" key="1">
    <source>
        <dbReference type="ARBA" id="ARBA00022801"/>
    </source>
</evidence>
<dbReference type="InterPro" id="IPR013783">
    <property type="entry name" value="Ig-like_fold"/>
</dbReference>
<proteinExistence type="predicted"/>
<evidence type="ECO:0000256" key="2">
    <source>
        <dbReference type="SAM" id="MobiDB-lite"/>
    </source>
</evidence>
<comment type="caution">
    <text evidence="4">The sequence shown here is derived from an EMBL/GenBank/DDBJ whole genome shotgun (WGS) entry which is preliminary data.</text>
</comment>
<dbReference type="GO" id="GO:0016787">
    <property type="term" value="F:hydrolase activity"/>
    <property type="evidence" value="ECO:0007669"/>
    <property type="project" value="UniProtKB-KW"/>
</dbReference>
<name>A0A5D4RNV9_9BACI</name>
<dbReference type="SUPFAM" id="SSF63817">
    <property type="entry name" value="Sortase"/>
    <property type="match status" value="1"/>
</dbReference>
<dbReference type="Proteomes" id="UP000322997">
    <property type="component" value="Unassembled WGS sequence"/>
</dbReference>
<dbReference type="InterPro" id="IPR042001">
    <property type="entry name" value="Sortase_F"/>
</dbReference>
<dbReference type="EMBL" id="VTEQ01000006">
    <property type="protein sequence ID" value="TYS51448.1"/>
    <property type="molecule type" value="Genomic_DNA"/>
</dbReference>
<dbReference type="Gene3D" id="2.40.260.10">
    <property type="entry name" value="Sortase"/>
    <property type="match status" value="1"/>
</dbReference>
<dbReference type="Gene3D" id="2.60.40.10">
    <property type="entry name" value="Immunoglobulins"/>
    <property type="match status" value="1"/>
</dbReference>